<keyword evidence="3" id="KW-1185">Reference proteome</keyword>
<dbReference type="RefSeq" id="WP_209654026.1">
    <property type="nucleotide sequence ID" value="NZ_CP047357.1"/>
</dbReference>
<dbReference type="EMBL" id="JAGINY010000001">
    <property type="protein sequence ID" value="MBP2333350.1"/>
    <property type="molecule type" value="Genomic_DNA"/>
</dbReference>
<comment type="caution">
    <text evidence="2">The sequence shown here is derived from an EMBL/GenBank/DDBJ whole genome shotgun (WGS) entry which is preliminary data.</text>
</comment>
<feature type="chain" id="PRO_5045205956" description="Lipoprotein" evidence="1">
    <location>
        <begin position="22"/>
        <end position="184"/>
    </location>
</feature>
<evidence type="ECO:0000313" key="3">
    <source>
        <dbReference type="Proteomes" id="UP001519305"/>
    </source>
</evidence>
<protein>
    <recommendedName>
        <fullName evidence="4">Lipoprotein</fullName>
    </recommendedName>
</protein>
<dbReference type="Proteomes" id="UP001519305">
    <property type="component" value="Unassembled WGS sequence"/>
</dbReference>
<name>A0ABS4U9Y4_9CORY</name>
<evidence type="ECO:0000313" key="2">
    <source>
        <dbReference type="EMBL" id="MBP2333350.1"/>
    </source>
</evidence>
<proteinExistence type="predicted"/>
<dbReference type="PROSITE" id="PS51257">
    <property type="entry name" value="PROKAR_LIPOPROTEIN"/>
    <property type="match status" value="1"/>
</dbReference>
<gene>
    <name evidence="2" type="ORF">JOF33_002049</name>
</gene>
<feature type="signal peptide" evidence="1">
    <location>
        <begin position="1"/>
        <end position="21"/>
    </location>
</feature>
<keyword evidence="1" id="KW-0732">Signal</keyword>
<evidence type="ECO:0008006" key="4">
    <source>
        <dbReference type="Google" id="ProtNLM"/>
    </source>
</evidence>
<sequence>MKNLTTLTLAACAALTLTACGGDEEPPTTEGGALVKQLGQWAGANCAGDAIEDCKVQFKVDSIDTATGCAGFGYASHHDDPADDTADYVRIGTTIKMTGEADEIDQNFGTNSQWMMVGADGVSRPLDEEYLCIGDDIDPNDSWAQATAPGMTIERTTLYKMPEETGSIQLMDQIGGTHWQWEMP</sequence>
<reference evidence="2 3" key="1">
    <citation type="submission" date="2021-03" db="EMBL/GenBank/DDBJ databases">
        <title>Sequencing the genomes of 1000 actinobacteria strains.</title>
        <authorList>
            <person name="Klenk H.-P."/>
        </authorList>
    </citation>
    <scope>NUCLEOTIDE SEQUENCE [LARGE SCALE GENOMIC DNA]</scope>
    <source>
        <strain evidence="2 3">DSM 44506</strain>
    </source>
</reference>
<evidence type="ECO:0000256" key="1">
    <source>
        <dbReference type="SAM" id="SignalP"/>
    </source>
</evidence>
<organism evidence="2 3">
    <name type="scientific">Corynebacterium freneyi</name>
    <dbReference type="NCBI Taxonomy" id="134034"/>
    <lineage>
        <taxon>Bacteria</taxon>
        <taxon>Bacillati</taxon>
        <taxon>Actinomycetota</taxon>
        <taxon>Actinomycetes</taxon>
        <taxon>Mycobacteriales</taxon>
        <taxon>Corynebacteriaceae</taxon>
        <taxon>Corynebacterium</taxon>
    </lineage>
</organism>
<accession>A0ABS4U9Y4</accession>